<reference evidence="4 5" key="1">
    <citation type="submission" date="2017-11" db="EMBL/GenBank/DDBJ databases">
        <title>Reclassification of Bisgaard taxon 7 as Conservatibacter flavescens gen. nov., sp. nov.</title>
        <authorList>
            <person name="Christensen H."/>
        </authorList>
    </citation>
    <scope>NUCLEOTIDE SEQUENCE [LARGE SCALE GENOMIC DNA]</scope>
    <source>
        <strain evidence="4 5">7_4</strain>
    </source>
</reference>
<dbReference type="PANTHER" id="PTHR28629:SF4">
    <property type="entry name" value="TRIOKINASE_FMN CYCLASE"/>
    <property type="match status" value="1"/>
</dbReference>
<dbReference type="PANTHER" id="PTHR28629">
    <property type="entry name" value="TRIOKINASE/FMN CYCLASE"/>
    <property type="match status" value="1"/>
</dbReference>
<dbReference type="InterPro" id="IPR036117">
    <property type="entry name" value="DhaL_dom_sf"/>
</dbReference>
<comment type="caution">
    <text evidence="4">The sequence shown here is derived from an EMBL/GenBank/DDBJ whole genome shotgun (WGS) entry which is preliminary data.</text>
</comment>
<keyword evidence="1" id="KW-0808">Transferase</keyword>
<dbReference type="PROSITE" id="PS51480">
    <property type="entry name" value="DHAL"/>
    <property type="match status" value="1"/>
</dbReference>
<dbReference type="GO" id="GO:0004371">
    <property type="term" value="F:glycerone kinase activity"/>
    <property type="evidence" value="ECO:0007669"/>
    <property type="project" value="InterPro"/>
</dbReference>
<name>A0A2M8S2S6_9PAST</name>
<dbReference type="RefSeq" id="WP_100288685.1">
    <property type="nucleotide sequence ID" value="NZ_PHHA01000013.1"/>
</dbReference>
<dbReference type="InterPro" id="IPR050861">
    <property type="entry name" value="Dihydroxyacetone_Kinase"/>
</dbReference>
<dbReference type="SMART" id="SM01120">
    <property type="entry name" value="Dak2"/>
    <property type="match status" value="1"/>
</dbReference>
<dbReference type="SUPFAM" id="SSF101473">
    <property type="entry name" value="DhaL-like"/>
    <property type="match status" value="1"/>
</dbReference>
<dbReference type="InterPro" id="IPR012737">
    <property type="entry name" value="DhaK_L_YcgS"/>
</dbReference>
<keyword evidence="2 4" id="KW-0418">Kinase</keyword>
<organism evidence="4 5">
    <name type="scientific">Conservatibacter flavescens</name>
    <dbReference type="NCBI Taxonomy" id="28161"/>
    <lineage>
        <taxon>Bacteria</taxon>
        <taxon>Pseudomonadati</taxon>
        <taxon>Pseudomonadota</taxon>
        <taxon>Gammaproteobacteria</taxon>
        <taxon>Pasteurellales</taxon>
        <taxon>Pasteurellaceae</taxon>
        <taxon>Conservatibacter</taxon>
    </lineage>
</organism>
<dbReference type="Pfam" id="PF02734">
    <property type="entry name" value="Dak2"/>
    <property type="match status" value="1"/>
</dbReference>
<dbReference type="InterPro" id="IPR004007">
    <property type="entry name" value="DhaL_dom"/>
</dbReference>
<dbReference type="GO" id="GO:0019563">
    <property type="term" value="P:glycerol catabolic process"/>
    <property type="evidence" value="ECO:0007669"/>
    <property type="project" value="TreeGrafter"/>
</dbReference>
<keyword evidence="5" id="KW-1185">Reference proteome</keyword>
<evidence type="ECO:0000256" key="1">
    <source>
        <dbReference type="ARBA" id="ARBA00022679"/>
    </source>
</evidence>
<accession>A0A2M8S2S6</accession>
<dbReference type="EMBL" id="PHHA01000013">
    <property type="protein sequence ID" value="PJG85442.1"/>
    <property type="molecule type" value="Genomic_DNA"/>
</dbReference>
<dbReference type="GO" id="GO:0005829">
    <property type="term" value="C:cytosol"/>
    <property type="evidence" value="ECO:0007669"/>
    <property type="project" value="TreeGrafter"/>
</dbReference>
<evidence type="ECO:0000313" key="4">
    <source>
        <dbReference type="EMBL" id="PJG85442.1"/>
    </source>
</evidence>
<dbReference type="Proteomes" id="UP000229329">
    <property type="component" value="Unassembled WGS sequence"/>
</dbReference>
<evidence type="ECO:0000313" key="5">
    <source>
        <dbReference type="Proteomes" id="UP000229329"/>
    </source>
</evidence>
<sequence length="212" mass="22669">MGLTKAQILQWLSNCAQYFNENKEYLTELDREIGDADHGLNMQRGFAGVMAKLPTVADKDIGSILKTTGMTLLSQVGGASGPLFGTFFIKGAQSVAGKESLSFREVFQMLKDGVDGIVTRGRAEIGDKTMCDVWIPTIASLEIAGCSDTSASLAQALTTAVQRAEECLAGTIPMKAKKGRASYLNERSIGHQDPGATSAVYILRALLDSVEK</sequence>
<proteinExistence type="predicted"/>
<dbReference type="FunFam" id="1.25.40.340:FF:000002">
    <property type="entry name" value="Dihydroxyacetone kinase, L subunit"/>
    <property type="match status" value="1"/>
</dbReference>
<protein>
    <submittedName>
        <fullName evidence="4">Dihydroxyacetone kinase subunit L</fullName>
    </submittedName>
</protein>
<dbReference type="Gene3D" id="1.25.40.340">
    <property type="match status" value="1"/>
</dbReference>
<dbReference type="NCBIfam" id="TIGR02365">
    <property type="entry name" value="dha_L_ycgS"/>
    <property type="match status" value="1"/>
</dbReference>
<evidence type="ECO:0000256" key="2">
    <source>
        <dbReference type="ARBA" id="ARBA00022777"/>
    </source>
</evidence>
<dbReference type="OrthoDB" id="9800291at2"/>
<gene>
    <name evidence="4" type="primary">dhaL</name>
    <name evidence="4" type="ORF">CVP05_06070</name>
</gene>
<feature type="domain" description="DhaL" evidence="3">
    <location>
        <begin position="6"/>
        <end position="208"/>
    </location>
</feature>
<dbReference type="AlphaFoldDB" id="A0A2M8S2S6"/>
<evidence type="ECO:0000259" key="3">
    <source>
        <dbReference type="PROSITE" id="PS51480"/>
    </source>
</evidence>